<dbReference type="RefSeq" id="WP_137620810.1">
    <property type="nucleotide sequence ID" value="NZ_NXLZ01000008.1"/>
</dbReference>
<dbReference type="EMBL" id="NXLZ01000008">
    <property type="protein sequence ID" value="TKX30704.1"/>
    <property type="molecule type" value="Genomic_DNA"/>
</dbReference>
<reference evidence="2 3" key="1">
    <citation type="submission" date="2018-05" db="EMBL/GenBank/DDBJ databases">
        <title>Novel Campyloabacter and Helicobacter Species and Strains.</title>
        <authorList>
            <person name="Mannion A.J."/>
            <person name="Shen Z."/>
            <person name="Fox J.G."/>
        </authorList>
    </citation>
    <scope>NUCLEOTIDE SEQUENCE [LARGE SCALE GENOMIC DNA]</scope>
    <source>
        <strain evidence="3">MIT17-664</strain>
    </source>
</reference>
<dbReference type="HAMAP" id="MF_02110">
    <property type="entry name" value="UPF0763"/>
    <property type="match status" value="1"/>
</dbReference>
<dbReference type="Proteomes" id="UP000308838">
    <property type="component" value="Unassembled WGS sequence"/>
</dbReference>
<comment type="caution">
    <text evidence="2">The sequence shown here is derived from an EMBL/GenBank/DDBJ whole genome shotgun (WGS) entry which is preliminary data.</text>
</comment>
<accession>A0A4U7BPZ0</accession>
<dbReference type="OrthoDB" id="5324700at2"/>
<comment type="similarity">
    <text evidence="1">Belongs to the UPF0763 family.</text>
</comment>
<protein>
    <recommendedName>
        <fullName evidence="1">UPF0763 protein CQA69_05595</fullName>
    </recommendedName>
</protein>
<organism evidence="2 3">
    <name type="scientific">Campylobacter estrildidarum</name>
    <dbReference type="NCBI Taxonomy" id="2510189"/>
    <lineage>
        <taxon>Bacteria</taxon>
        <taxon>Pseudomonadati</taxon>
        <taxon>Campylobacterota</taxon>
        <taxon>Epsilonproteobacteria</taxon>
        <taxon>Campylobacterales</taxon>
        <taxon>Campylobacteraceae</taxon>
        <taxon>Campylobacter</taxon>
    </lineage>
</organism>
<evidence type="ECO:0000256" key="1">
    <source>
        <dbReference type="HAMAP-Rule" id="MF_02110"/>
    </source>
</evidence>
<dbReference type="InterPro" id="IPR019724">
    <property type="entry name" value="UPF0763"/>
</dbReference>
<sequence length="163" mass="19222">MKELEKYSNCLKRIDDFSNNLGMKQENRAIFEMRQSDKENEKCLVLKNGNFDSPEPWFIVDENDEIHTMISLNSLKNILESLKQTQKENFELKLEKAIYQQIPIDFNDAWIVAMDEIKKRAQGGLMEINIDLEKLIADIKKEHPNLFVDMEAMAERIKNNERL</sequence>
<gene>
    <name evidence="2" type="ORF">CQA69_05595</name>
</gene>
<name>A0A4U7BPZ0_9BACT</name>
<proteinExistence type="inferred from homology"/>
<keyword evidence="3" id="KW-1185">Reference proteome</keyword>
<dbReference type="Pfam" id="PF10788">
    <property type="entry name" value="DUF2603"/>
    <property type="match status" value="1"/>
</dbReference>
<evidence type="ECO:0000313" key="2">
    <source>
        <dbReference type="EMBL" id="TKX30704.1"/>
    </source>
</evidence>
<dbReference type="AlphaFoldDB" id="A0A4U7BPZ0"/>
<evidence type="ECO:0000313" key="3">
    <source>
        <dbReference type="Proteomes" id="UP000308838"/>
    </source>
</evidence>